<name>A0A5J6MM56_9PROT</name>
<dbReference type="AlphaFoldDB" id="A0A5J6MM56"/>
<dbReference type="EC" id="3.1.1.61" evidence="5"/>
<evidence type="ECO:0000259" key="9">
    <source>
        <dbReference type="PROSITE" id="PS50110"/>
    </source>
</evidence>
<feature type="active site" evidence="5 6">
    <location>
        <position position="197"/>
    </location>
</feature>
<dbReference type="InterPro" id="IPR000673">
    <property type="entry name" value="Sig_transdc_resp-reg_Me-estase"/>
</dbReference>
<comment type="similarity">
    <text evidence="5">Belongs to the CheB family.</text>
</comment>
<dbReference type="InterPro" id="IPR035909">
    <property type="entry name" value="CheB_C"/>
</dbReference>
<dbReference type="Proteomes" id="UP000326202">
    <property type="component" value="Chromosome"/>
</dbReference>
<dbReference type="Gene3D" id="3.40.50.180">
    <property type="entry name" value="Methylesterase CheB, C-terminal domain"/>
    <property type="match status" value="1"/>
</dbReference>
<accession>A0A5J6MM56</accession>
<dbReference type="CDD" id="cd17541">
    <property type="entry name" value="REC_CheB-like"/>
    <property type="match status" value="1"/>
</dbReference>
<dbReference type="PANTHER" id="PTHR42872:SF3">
    <property type="entry name" value="PROTEIN-GLUTAMATE METHYLESTERASE_PROTEIN-GLUTAMINE GLUTAMINASE 1"/>
    <property type="match status" value="1"/>
</dbReference>
<evidence type="ECO:0000259" key="10">
    <source>
        <dbReference type="PROSITE" id="PS50122"/>
    </source>
</evidence>
<dbReference type="PROSITE" id="PS50110">
    <property type="entry name" value="RESPONSE_REGULATORY"/>
    <property type="match status" value="1"/>
</dbReference>
<dbReference type="InterPro" id="IPR011006">
    <property type="entry name" value="CheY-like_superfamily"/>
</dbReference>
<protein>
    <recommendedName>
        <fullName evidence="5">Protein-glutamate methylesterase/protein-glutamine glutaminase</fullName>
        <ecNumber evidence="5">3.1.1.61</ecNumber>
        <ecNumber evidence="5">3.5.1.44</ecNumber>
    </recommendedName>
</protein>
<evidence type="ECO:0000256" key="5">
    <source>
        <dbReference type="HAMAP-Rule" id="MF_00099"/>
    </source>
</evidence>
<evidence type="ECO:0000256" key="2">
    <source>
        <dbReference type="ARBA" id="ARBA00022500"/>
    </source>
</evidence>
<feature type="domain" description="Response regulatory" evidence="9">
    <location>
        <begin position="19"/>
        <end position="137"/>
    </location>
</feature>
<dbReference type="GO" id="GO:0050568">
    <property type="term" value="F:protein-glutamine glutaminase activity"/>
    <property type="evidence" value="ECO:0007669"/>
    <property type="project" value="UniProtKB-UniRule"/>
</dbReference>
<feature type="active site" evidence="5 6">
    <location>
        <position position="224"/>
    </location>
</feature>
<keyword evidence="3 5" id="KW-0378">Hydrolase</keyword>
<sequence>MTLISPIAPPAESRTQPVRVMVVDDSAVIRGLISKALEADAGIKVVHSASNGQMAVDIVGRSNVEVVVLDIEMPVMDGITALPKLLAARPGLQVVMASTLTRRNADISLQALAAGAADYVAKPSSSELVTAESFKRELTSKVKELGQVYRRKHPESANAAPTPARRTAPAAPAGPPVPLKLRPEATLQPEILAIGSSTGGPQALFKVLGGLGGKSDLPILVTQHMPATFTAILAEHIAQASKIPTAEARDGEPVMRGRIYVAPGDIHMTVAIEDGKKIIRLVKTAPENFCRPAVDPMLRSVAAAYGARCMVLILTGMGSDGQKGASTVVAAGGSVVAQDEATSVVWGMPGAVAKTGLCSAVLPLPEIAPYLRRLAMRSAA</sequence>
<dbReference type="GO" id="GO:0005737">
    <property type="term" value="C:cytoplasm"/>
    <property type="evidence" value="ECO:0007669"/>
    <property type="project" value="UniProtKB-SubCell"/>
</dbReference>
<dbReference type="SMART" id="SM00448">
    <property type="entry name" value="REC"/>
    <property type="match status" value="1"/>
</dbReference>
<dbReference type="KEGG" id="htq:FRZ44_36060"/>
<evidence type="ECO:0000313" key="12">
    <source>
        <dbReference type="Proteomes" id="UP000326202"/>
    </source>
</evidence>
<comment type="catalytic activity">
    <reaction evidence="4 5">
        <text>[protein]-L-glutamate 5-O-methyl ester + H2O = L-glutamyl-[protein] + methanol + H(+)</text>
        <dbReference type="Rhea" id="RHEA:23236"/>
        <dbReference type="Rhea" id="RHEA-COMP:10208"/>
        <dbReference type="Rhea" id="RHEA-COMP:10311"/>
        <dbReference type="ChEBI" id="CHEBI:15377"/>
        <dbReference type="ChEBI" id="CHEBI:15378"/>
        <dbReference type="ChEBI" id="CHEBI:17790"/>
        <dbReference type="ChEBI" id="CHEBI:29973"/>
        <dbReference type="ChEBI" id="CHEBI:82795"/>
        <dbReference type="EC" id="3.1.1.61"/>
    </reaction>
</comment>
<dbReference type="OrthoDB" id="9793421at2"/>
<dbReference type="GO" id="GO:0008984">
    <property type="term" value="F:protein-glutamate methylesterase activity"/>
    <property type="evidence" value="ECO:0007669"/>
    <property type="project" value="UniProtKB-UniRule"/>
</dbReference>
<keyword evidence="2 5" id="KW-0145">Chemotaxis</keyword>
<evidence type="ECO:0000256" key="1">
    <source>
        <dbReference type="ARBA" id="ARBA00022490"/>
    </source>
</evidence>
<organism evidence="11 12">
    <name type="scientific">Hypericibacter terrae</name>
    <dbReference type="NCBI Taxonomy" id="2602015"/>
    <lineage>
        <taxon>Bacteria</taxon>
        <taxon>Pseudomonadati</taxon>
        <taxon>Pseudomonadota</taxon>
        <taxon>Alphaproteobacteria</taxon>
        <taxon>Rhodospirillales</taxon>
        <taxon>Dongiaceae</taxon>
        <taxon>Hypericibacter</taxon>
    </lineage>
</organism>
<dbReference type="SUPFAM" id="SSF52172">
    <property type="entry name" value="CheY-like"/>
    <property type="match status" value="1"/>
</dbReference>
<dbReference type="InterPro" id="IPR001789">
    <property type="entry name" value="Sig_transdc_resp-reg_receiver"/>
</dbReference>
<proteinExistence type="inferred from homology"/>
<evidence type="ECO:0000256" key="6">
    <source>
        <dbReference type="PROSITE-ProRule" id="PRU00050"/>
    </source>
</evidence>
<dbReference type="HAMAP" id="MF_00099">
    <property type="entry name" value="CheB_chemtxs"/>
    <property type="match status" value="1"/>
</dbReference>
<evidence type="ECO:0000256" key="4">
    <source>
        <dbReference type="ARBA" id="ARBA00048267"/>
    </source>
</evidence>
<dbReference type="RefSeq" id="WP_151178477.1">
    <property type="nucleotide sequence ID" value="NZ_CP042906.1"/>
</dbReference>
<evidence type="ECO:0000256" key="8">
    <source>
        <dbReference type="SAM" id="MobiDB-lite"/>
    </source>
</evidence>
<dbReference type="GO" id="GO:0000156">
    <property type="term" value="F:phosphorelay response regulator activity"/>
    <property type="evidence" value="ECO:0007669"/>
    <property type="project" value="InterPro"/>
</dbReference>
<dbReference type="EMBL" id="CP042906">
    <property type="protein sequence ID" value="QEX18301.1"/>
    <property type="molecule type" value="Genomic_DNA"/>
</dbReference>
<dbReference type="NCBIfam" id="NF001965">
    <property type="entry name" value="PRK00742.1"/>
    <property type="match status" value="1"/>
</dbReference>
<feature type="compositionally biased region" description="Low complexity" evidence="8">
    <location>
        <begin position="159"/>
        <end position="171"/>
    </location>
</feature>
<feature type="domain" description="CheB-type methylesterase" evidence="10">
    <location>
        <begin position="183"/>
        <end position="371"/>
    </location>
</feature>
<gene>
    <name evidence="11" type="primary">cheB1</name>
    <name evidence="5" type="synonym">cheB</name>
    <name evidence="11" type="ORF">FRZ44_36060</name>
</gene>
<feature type="region of interest" description="Disordered" evidence="8">
    <location>
        <begin position="150"/>
        <end position="175"/>
    </location>
</feature>
<dbReference type="Gene3D" id="3.40.50.2300">
    <property type="match status" value="1"/>
</dbReference>
<dbReference type="EC" id="3.5.1.44" evidence="5"/>
<keyword evidence="1 5" id="KW-0963">Cytoplasm</keyword>
<evidence type="ECO:0000313" key="11">
    <source>
        <dbReference type="EMBL" id="QEX18301.1"/>
    </source>
</evidence>
<dbReference type="GO" id="GO:0006935">
    <property type="term" value="P:chemotaxis"/>
    <property type="evidence" value="ECO:0007669"/>
    <property type="project" value="UniProtKB-UniRule"/>
</dbReference>
<keyword evidence="12" id="KW-1185">Reference proteome</keyword>
<evidence type="ECO:0000256" key="7">
    <source>
        <dbReference type="PROSITE-ProRule" id="PRU00169"/>
    </source>
</evidence>
<dbReference type="CDD" id="cd16432">
    <property type="entry name" value="CheB_Rec"/>
    <property type="match status" value="1"/>
</dbReference>
<reference evidence="11 12" key="1">
    <citation type="submission" date="2019-08" db="EMBL/GenBank/DDBJ databases">
        <title>Hyperibacter terrae gen. nov., sp. nov. and Hyperibacter viscosus sp. nov., two new members in the family Rhodospirillaceae isolated from the rhizosphere of Hypericum perforatum.</title>
        <authorList>
            <person name="Noviana Z."/>
        </authorList>
    </citation>
    <scope>NUCLEOTIDE SEQUENCE [LARGE SCALE GENOMIC DNA]</scope>
    <source>
        <strain evidence="11 12">R5913</strain>
    </source>
</reference>
<dbReference type="PROSITE" id="PS50122">
    <property type="entry name" value="CHEB"/>
    <property type="match status" value="1"/>
</dbReference>
<dbReference type="PANTHER" id="PTHR42872">
    <property type="entry name" value="PROTEIN-GLUTAMATE METHYLESTERASE/PROTEIN-GLUTAMINE GLUTAMINASE"/>
    <property type="match status" value="1"/>
</dbReference>
<evidence type="ECO:0000256" key="3">
    <source>
        <dbReference type="ARBA" id="ARBA00022801"/>
    </source>
</evidence>
<keyword evidence="5 7" id="KW-0597">Phosphoprotein</keyword>
<dbReference type="PIRSF" id="PIRSF000876">
    <property type="entry name" value="RR_chemtxs_CheB"/>
    <property type="match status" value="1"/>
</dbReference>
<comment type="catalytic activity">
    <reaction evidence="5">
        <text>L-glutaminyl-[protein] + H2O = L-glutamyl-[protein] + NH4(+)</text>
        <dbReference type="Rhea" id="RHEA:16441"/>
        <dbReference type="Rhea" id="RHEA-COMP:10207"/>
        <dbReference type="Rhea" id="RHEA-COMP:10208"/>
        <dbReference type="ChEBI" id="CHEBI:15377"/>
        <dbReference type="ChEBI" id="CHEBI:28938"/>
        <dbReference type="ChEBI" id="CHEBI:29973"/>
        <dbReference type="ChEBI" id="CHEBI:30011"/>
        <dbReference type="EC" id="3.5.1.44"/>
    </reaction>
</comment>
<dbReference type="SUPFAM" id="SSF52738">
    <property type="entry name" value="Methylesterase CheB, C-terminal domain"/>
    <property type="match status" value="1"/>
</dbReference>
<comment type="subcellular location">
    <subcellularLocation>
        <location evidence="5">Cytoplasm</location>
    </subcellularLocation>
</comment>
<dbReference type="Pfam" id="PF00072">
    <property type="entry name" value="Response_reg"/>
    <property type="match status" value="1"/>
</dbReference>
<comment type="domain">
    <text evidence="5">Contains a C-terminal catalytic domain, and an N-terminal region which modulates catalytic activity.</text>
</comment>
<dbReference type="Pfam" id="PF01339">
    <property type="entry name" value="CheB_methylest"/>
    <property type="match status" value="1"/>
</dbReference>
<comment type="function">
    <text evidence="5">Involved in chemotaxis. Part of a chemotaxis signal transduction system that modulates chemotaxis in response to various stimuli. Catalyzes the demethylation of specific methylglutamate residues introduced into the chemoreceptors (methyl-accepting chemotaxis proteins or MCP) by CheR. Also mediates the irreversible deamidation of specific glutamine residues to glutamic acid.</text>
</comment>
<feature type="active site" evidence="5 6">
    <location>
        <position position="320"/>
    </location>
</feature>
<dbReference type="InterPro" id="IPR008248">
    <property type="entry name" value="CheB-like"/>
</dbReference>
<feature type="modified residue" description="4-aspartylphosphate" evidence="5 7">
    <location>
        <position position="70"/>
    </location>
</feature>
<comment type="PTM">
    <text evidence="5">Phosphorylated by CheA. Phosphorylation of the N-terminal regulatory domain activates the methylesterase activity.</text>
</comment>